<dbReference type="Gene3D" id="2.40.160.60">
    <property type="entry name" value="Outer membrane protein transport protein (OMPP1/FadL/TodX)"/>
    <property type="match status" value="1"/>
</dbReference>
<accession>A0A2A4G2J6</accession>
<evidence type="ECO:0008006" key="3">
    <source>
        <dbReference type="Google" id="ProtNLM"/>
    </source>
</evidence>
<organism evidence="1 2">
    <name type="scientific">Sediminicola luteus</name>
    <dbReference type="NCBI Taxonomy" id="319238"/>
    <lineage>
        <taxon>Bacteria</taxon>
        <taxon>Pseudomonadati</taxon>
        <taxon>Bacteroidota</taxon>
        <taxon>Flavobacteriia</taxon>
        <taxon>Flavobacteriales</taxon>
        <taxon>Flavobacteriaceae</taxon>
        <taxon>Sediminicola</taxon>
    </lineage>
</organism>
<dbReference type="SUPFAM" id="SSF56935">
    <property type="entry name" value="Porins"/>
    <property type="match status" value="1"/>
</dbReference>
<proteinExistence type="predicted"/>
<gene>
    <name evidence="1" type="ORF">B7P33_18635</name>
</gene>
<name>A0A2A4G2J6_9FLAO</name>
<keyword evidence="2" id="KW-1185">Reference proteome</keyword>
<dbReference type="AlphaFoldDB" id="A0A2A4G2J6"/>
<evidence type="ECO:0000313" key="1">
    <source>
        <dbReference type="EMBL" id="PCE62651.1"/>
    </source>
</evidence>
<dbReference type="Proteomes" id="UP000219559">
    <property type="component" value="Unassembled WGS sequence"/>
</dbReference>
<evidence type="ECO:0000313" key="2">
    <source>
        <dbReference type="Proteomes" id="UP000219559"/>
    </source>
</evidence>
<comment type="caution">
    <text evidence="1">The sequence shown here is derived from an EMBL/GenBank/DDBJ whole genome shotgun (WGS) entry which is preliminary data.</text>
</comment>
<reference evidence="1 2" key="1">
    <citation type="submission" date="2017-04" db="EMBL/GenBank/DDBJ databases">
        <title>A new member of the family Flavobacteriaceae isolated from ascidians.</title>
        <authorList>
            <person name="Chen L."/>
        </authorList>
    </citation>
    <scope>NUCLEOTIDE SEQUENCE [LARGE SCALE GENOMIC DNA]</scope>
    <source>
        <strain evidence="1 2">HQA918</strain>
    </source>
</reference>
<protein>
    <recommendedName>
        <fullName evidence="3">Aromatic hydrocarbon degradation protein</fullName>
    </recommendedName>
</protein>
<sequence length="410" mass="45246">MNRFWLLILGGFLLQNGWAQSGHLTNSPYSLYGLGLSNDLNTGITNSMGHTGIAMPAKGQINGLNPAALAGMEANRFLYDMGVKWQQGSLVEGNDSEPRLAFNFSSIAFAMPIGRGGGLAFSILPYTNVGYVMRGVQTQIIGSTDYFESTITGNGGLNDFNISFGQTVTRRLSLGVSAKVLFGKIEENETDIIYAGSTVLNLNEKNYYNGLGLGLGLQYQLTDKLRIGSSFDLSTQLNGSQTYTVVVNSEEPIADENELDAFELPMEWGFGLSYQWNPRLLINADYKMDFWGRTGQKDGVGTYVDRTFLGLGVQYGKTDEQFKFKNRIKYRFGINYDTGNLSVLDDRVPKFAMNIGVGLPFSQNSNSMINIGYSYGQQGVVNNGLIKENYHLITLNLSLEGVWFVKTRIN</sequence>
<dbReference type="EMBL" id="NBWU01000008">
    <property type="protein sequence ID" value="PCE62651.1"/>
    <property type="molecule type" value="Genomic_DNA"/>
</dbReference>